<reference evidence="9 10" key="1">
    <citation type="journal article" date="2018" name="IMA Fungus">
        <title>IMA Genome-F 9: Draft genome sequence of Annulohypoxylon stygium, Aspergillus mulundensis, Berkeleyomyces basicola (syn. Thielaviopsis basicola), Ceratocystis smalleyi, two Cercospora beticola strains, Coleophoma cylindrospora, Fusarium fracticaudum, Phialophora cf. hyalina, and Morchella septimelata.</title>
        <authorList>
            <person name="Wingfield B.D."/>
            <person name="Bills G.F."/>
            <person name="Dong Y."/>
            <person name="Huang W."/>
            <person name="Nel W.J."/>
            <person name="Swalarsk-Parry B.S."/>
            <person name="Vaghefi N."/>
            <person name="Wilken P.M."/>
            <person name="An Z."/>
            <person name="de Beer Z.W."/>
            <person name="De Vos L."/>
            <person name="Chen L."/>
            <person name="Duong T.A."/>
            <person name="Gao Y."/>
            <person name="Hammerbacher A."/>
            <person name="Kikkert J.R."/>
            <person name="Li Y."/>
            <person name="Li H."/>
            <person name="Li K."/>
            <person name="Li Q."/>
            <person name="Liu X."/>
            <person name="Ma X."/>
            <person name="Naidoo K."/>
            <person name="Pethybridge S.J."/>
            <person name="Sun J."/>
            <person name="Steenkamp E.T."/>
            <person name="van der Nest M.A."/>
            <person name="van Wyk S."/>
            <person name="Wingfield M.J."/>
            <person name="Xiong C."/>
            <person name="Yue Q."/>
            <person name="Zhang X."/>
        </authorList>
    </citation>
    <scope>NUCLEOTIDE SEQUENCE [LARGE SCALE GENOMIC DNA]</scope>
    <source>
        <strain evidence="9 10">DSM 5745</strain>
    </source>
</reference>
<evidence type="ECO:0000256" key="8">
    <source>
        <dbReference type="RuleBase" id="RU000461"/>
    </source>
</evidence>
<dbReference type="PANTHER" id="PTHR24305">
    <property type="entry name" value="CYTOCHROME P450"/>
    <property type="match status" value="1"/>
</dbReference>
<dbReference type="EMBL" id="PVWQ01000009">
    <property type="protein sequence ID" value="RDW72538.1"/>
    <property type="molecule type" value="Genomic_DNA"/>
</dbReference>
<keyword evidence="10" id="KW-1185">Reference proteome</keyword>
<evidence type="ECO:0000256" key="1">
    <source>
        <dbReference type="ARBA" id="ARBA00001971"/>
    </source>
</evidence>
<evidence type="ECO:0000313" key="9">
    <source>
        <dbReference type="EMBL" id="RDW72538.1"/>
    </source>
</evidence>
<dbReference type="STRING" id="1810919.A0A3D8RF25"/>
<dbReference type="Proteomes" id="UP000256690">
    <property type="component" value="Unassembled WGS sequence"/>
</dbReference>
<comment type="cofactor">
    <cofactor evidence="1 7">
        <name>heme</name>
        <dbReference type="ChEBI" id="CHEBI:30413"/>
    </cofactor>
</comment>
<dbReference type="GO" id="GO:0004497">
    <property type="term" value="F:monooxygenase activity"/>
    <property type="evidence" value="ECO:0007669"/>
    <property type="project" value="UniProtKB-KW"/>
</dbReference>
<dbReference type="Gene3D" id="1.10.630.10">
    <property type="entry name" value="Cytochrome P450"/>
    <property type="match status" value="1"/>
</dbReference>
<evidence type="ECO:0000313" key="10">
    <source>
        <dbReference type="Proteomes" id="UP000256690"/>
    </source>
</evidence>
<comment type="caution">
    <text evidence="9">The sequence shown here is derived from an EMBL/GenBank/DDBJ whole genome shotgun (WGS) entry which is preliminary data.</text>
</comment>
<dbReference type="Pfam" id="PF00067">
    <property type="entry name" value="p450"/>
    <property type="match status" value="1"/>
</dbReference>
<evidence type="ECO:0000256" key="6">
    <source>
        <dbReference type="ARBA" id="ARBA00023004"/>
    </source>
</evidence>
<keyword evidence="6 7" id="KW-0408">Iron</keyword>
<dbReference type="InterPro" id="IPR050121">
    <property type="entry name" value="Cytochrome_P450_monoxygenase"/>
</dbReference>
<dbReference type="OrthoDB" id="3945418at2759"/>
<dbReference type="GO" id="GO:0020037">
    <property type="term" value="F:heme binding"/>
    <property type="evidence" value="ECO:0007669"/>
    <property type="project" value="InterPro"/>
</dbReference>
<dbReference type="InterPro" id="IPR036396">
    <property type="entry name" value="Cyt_P450_sf"/>
</dbReference>
<dbReference type="AlphaFoldDB" id="A0A3D8RF25"/>
<feature type="binding site" description="axial binding residue" evidence="7">
    <location>
        <position position="163"/>
    </location>
    <ligand>
        <name>heme</name>
        <dbReference type="ChEBI" id="CHEBI:30413"/>
    </ligand>
    <ligandPart>
        <name>Fe</name>
        <dbReference type="ChEBI" id="CHEBI:18248"/>
    </ligandPart>
</feature>
<dbReference type="InterPro" id="IPR001128">
    <property type="entry name" value="Cyt_P450"/>
</dbReference>
<accession>A0A3D8RF25</accession>
<comment type="similarity">
    <text evidence="2 8">Belongs to the cytochrome P450 family.</text>
</comment>
<evidence type="ECO:0000256" key="5">
    <source>
        <dbReference type="ARBA" id="ARBA00023002"/>
    </source>
</evidence>
<keyword evidence="4 7" id="KW-0479">Metal-binding</keyword>
<dbReference type="PANTHER" id="PTHR24305:SF166">
    <property type="entry name" value="CYTOCHROME P450 12A4, MITOCHONDRIAL-RELATED"/>
    <property type="match status" value="1"/>
</dbReference>
<sequence>MPDSERKTERLANHALELFTAGTVTLTDFFTVTLYHVLCDRSLADRLSAELADIMAGYPASLPTWQDLERLPFLHATVKEGLRLSYGLTHPLPRISPDSDLHFNQWTIPAGIPVGMSAYSLHRDATTYPDPLEFQPDRWLAAGPASTKMHRNWVPFSRGSRNCLGMKLHNPAYSLAYAEMYWALAVLFRPGAPRLELFETDASDVTMVLDFVLPSPKLEILRRSFRPSWPFSPVTSHESHDSSATRLLYKAVGMSAKGKMIEIHEKLKAKSMEVFRQKQGPLVTEQTLNLIEETFTEIAPQKPSTEDLPQLPASKVTEKDLKAIFGLEFVDRPFFKLRQEDLIEVPPELEKRIRRWGRLLDQGFDTGSECRLLINEFLGNALELERDILEEESPEASYLPRMRLETLLSFPIIHQGTRKLLVGNADYTVNYTSDTMATSLVILPEAKHHSTRSCGRTQCLTYMAMVHEIRKAQGYVNTVVYGIVSDGSSFEFLRIDNDTKWSEWAPPTRWTESTKKRIYTVLRLVVRNALRTSPQVSAQPVLGLSPGQHPAAEPLNYHLRTPSLEDRYDFEDDFGMDTDQ</sequence>
<proteinExistence type="inferred from homology"/>
<evidence type="ECO:0000256" key="4">
    <source>
        <dbReference type="ARBA" id="ARBA00022723"/>
    </source>
</evidence>
<protein>
    <recommendedName>
        <fullName evidence="11">Cytochrome P450</fullName>
    </recommendedName>
</protein>
<keyword evidence="3 7" id="KW-0349">Heme</keyword>
<dbReference type="InterPro" id="IPR017972">
    <property type="entry name" value="Cyt_P450_CS"/>
</dbReference>
<dbReference type="GO" id="GO:0016705">
    <property type="term" value="F:oxidoreductase activity, acting on paired donors, with incorporation or reduction of molecular oxygen"/>
    <property type="evidence" value="ECO:0007669"/>
    <property type="project" value="InterPro"/>
</dbReference>
<evidence type="ECO:0000256" key="7">
    <source>
        <dbReference type="PIRSR" id="PIRSR602403-1"/>
    </source>
</evidence>
<dbReference type="GeneID" id="38118080"/>
<dbReference type="RefSeq" id="XP_026601758.1">
    <property type="nucleotide sequence ID" value="XM_026749726.1"/>
</dbReference>
<keyword evidence="8" id="KW-0503">Monooxygenase</keyword>
<evidence type="ECO:0008006" key="11">
    <source>
        <dbReference type="Google" id="ProtNLM"/>
    </source>
</evidence>
<evidence type="ECO:0000256" key="2">
    <source>
        <dbReference type="ARBA" id="ARBA00010617"/>
    </source>
</evidence>
<dbReference type="SUPFAM" id="SSF48264">
    <property type="entry name" value="Cytochrome P450"/>
    <property type="match status" value="1"/>
</dbReference>
<gene>
    <name evidence="9" type="ORF">DSM5745_07710</name>
</gene>
<organism evidence="9 10">
    <name type="scientific">Aspergillus mulundensis</name>
    <dbReference type="NCBI Taxonomy" id="1810919"/>
    <lineage>
        <taxon>Eukaryota</taxon>
        <taxon>Fungi</taxon>
        <taxon>Dikarya</taxon>
        <taxon>Ascomycota</taxon>
        <taxon>Pezizomycotina</taxon>
        <taxon>Eurotiomycetes</taxon>
        <taxon>Eurotiomycetidae</taxon>
        <taxon>Eurotiales</taxon>
        <taxon>Aspergillaceae</taxon>
        <taxon>Aspergillus</taxon>
        <taxon>Aspergillus subgen. Nidulantes</taxon>
    </lineage>
</organism>
<dbReference type="GO" id="GO:0044550">
    <property type="term" value="P:secondary metabolite biosynthetic process"/>
    <property type="evidence" value="ECO:0007669"/>
    <property type="project" value="UniProtKB-ARBA"/>
</dbReference>
<name>A0A3D8RF25_9EURO</name>
<keyword evidence="5 8" id="KW-0560">Oxidoreductase</keyword>
<dbReference type="InterPro" id="IPR002403">
    <property type="entry name" value="Cyt_P450_E_grp-IV"/>
</dbReference>
<dbReference type="PRINTS" id="PR00465">
    <property type="entry name" value="EP450IV"/>
</dbReference>
<dbReference type="GO" id="GO:0005506">
    <property type="term" value="F:iron ion binding"/>
    <property type="evidence" value="ECO:0007669"/>
    <property type="project" value="InterPro"/>
</dbReference>
<evidence type="ECO:0000256" key="3">
    <source>
        <dbReference type="ARBA" id="ARBA00022617"/>
    </source>
</evidence>
<dbReference type="PROSITE" id="PS00086">
    <property type="entry name" value="CYTOCHROME_P450"/>
    <property type="match status" value="1"/>
</dbReference>